<keyword evidence="2" id="KW-0408">Iron</keyword>
<keyword evidence="1" id="KW-0479">Metal-binding</keyword>
<gene>
    <name evidence="5" type="ORF">HYX28_05375</name>
</gene>
<name>A0A932A7N2_9BACT</name>
<dbReference type="Gene3D" id="3.30.2020.30">
    <property type="match status" value="1"/>
</dbReference>
<evidence type="ECO:0000313" key="6">
    <source>
        <dbReference type="Proteomes" id="UP000779809"/>
    </source>
</evidence>
<evidence type="ECO:0000259" key="4">
    <source>
        <dbReference type="Pfam" id="PF06155"/>
    </source>
</evidence>
<dbReference type="AlphaFoldDB" id="A0A932A7N2"/>
<evidence type="ECO:0000313" key="5">
    <source>
        <dbReference type="EMBL" id="MBI2678191.1"/>
    </source>
</evidence>
<protein>
    <submittedName>
        <fullName evidence="5">DUF971 domain-containing protein</fullName>
    </submittedName>
</protein>
<dbReference type="InterPro" id="IPR038492">
    <property type="entry name" value="GBBH-like_N_sf"/>
</dbReference>
<accession>A0A932A7N2</accession>
<evidence type="ECO:0000256" key="1">
    <source>
        <dbReference type="ARBA" id="ARBA00022723"/>
    </source>
</evidence>
<proteinExistence type="predicted"/>
<dbReference type="GO" id="GO:0046872">
    <property type="term" value="F:metal ion binding"/>
    <property type="evidence" value="ECO:0007669"/>
    <property type="project" value="UniProtKB-KW"/>
</dbReference>
<sequence length="131" mass="14653">MPAVPPTAPDPKSVKVHLTAGTGVDIEWKDGHSSHFDFPYLRSACPCALCDDERGKEDREPWDPPKQKPGALPMFKPAAKPVQAEAVGKYALRFTWNDGHEHGIYSWDYLRDICPCAECAAERAAEKERFK</sequence>
<comment type="caution">
    <text evidence="5">The sequence shown here is derived from an EMBL/GenBank/DDBJ whole genome shotgun (WGS) entry which is preliminary data.</text>
</comment>
<evidence type="ECO:0000256" key="3">
    <source>
        <dbReference type="SAM" id="MobiDB-lite"/>
    </source>
</evidence>
<dbReference type="InterPro" id="IPR010376">
    <property type="entry name" value="GBBH-like_N"/>
</dbReference>
<reference evidence="5" key="1">
    <citation type="submission" date="2020-07" db="EMBL/GenBank/DDBJ databases">
        <title>Huge and variable diversity of episymbiotic CPR bacteria and DPANN archaea in groundwater ecosystems.</title>
        <authorList>
            <person name="He C.Y."/>
            <person name="Keren R."/>
            <person name="Whittaker M."/>
            <person name="Farag I.F."/>
            <person name="Doudna J."/>
            <person name="Cate J.H.D."/>
            <person name="Banfield J.F."/>
        </authorList>
    </citation>
    <scope>NUCLEOTIDE SEQUENCE</scope>
    <source>
        <strain evidence="5">NC_groundwater_580_Pr5_B-0.1um_64_19</strain>
    </source>
</reference>
<feature type="region of interest" description="Disordered" evidence="3">
    <location>
        <begin position="53"/>
        <end position="74"/>
    </location>
</feature>
<organism evidence="5 6">
    <name type="scientific">Candidatus Korobacter versatilis</name>
    <dbReference type="NCBI Taxonomy" id="658062"/>
    <lineage>
        <taxon>Bacteria</taxon>
        <taxon>Pseudomonadati</taxon>
        <taxon>Acidobacteriota</taxon>
        <taxon>Terriglobia</taxon>
        <taxon>Terriglobales</taxon>
        <taxon>Candidatus Korobacteraceae</taxon>
        <taxon>Candidatus Korobacter</taxon>
    </lineage>
</organism>
<dbReference type="EMBL" id="JACPNR010000006">
    <property type="protein sequence ID" value="MBI2678191.1"/>
    <property type="molecule type" value="Genomic_DNA"/>
</dbReference>
<feature type="domain" description="Gamma-butyrobetaine hydroxylase-like N-terminal" evidence="4">
    <location>
        <begin position="21"/>
        <end position="111"/>
    </location>
</feature>
<feature type="compositionally biased region" description="Basic and acidic residues" evidence="3">
    <location>
        <begin position="53"/>
        <end position="66"/>
    </location>
</feature>
<dbReference type="PANTHER" id="PTHR35303">
    <property type="entry name" value="OS02G0197800 PROTEIN"/>
    <property type="match status" value="1"/>
</dbReference>
<dbReference type="Pfam" id="PF06155">
    <property type="entry name" value="GBBH-like_N"/>
    <property type="match status" value="1"/>
</dbReference>
<dbReference type="Proteomes" id="UP000779809">
    <property type="component" value="Unassembled WGS sequence"/>
</dbReference>
<evidence type="ECO:0000256" key="2">
    <source>
        <dbReference type="ARBA" id="ARBA00023004"/>
    </source>
</evidence>